<dbReference type="Proteomes" id="UP000007520">
    <property type="component" value="Segment"/>
</dbReference>
<accession>H6WXP6</accession>
<evidence type="ECO:0000313" key="2">
    <source>
        <dbReference type="EMBL" id="AFB84012.1"/>
    </source>
</evidence>
<feature type="domain" description="Tip attachment protein J" evidence="1">
    <location>
        <begin position="539"/>
        <end position="681"/>
    </location>
</feature>
<protein>
    <submittedName>
        <fullName evidence="2">Tail protein</fullName>
    </submittedName>
</protein>
<dbReference type="OrthoDB" id="105at10239"/>
<dbReference type="RefSeq" id="YP_007007978.1">
    <property type="nucleotide sequence ID" value="NC_019529.1"/>
</dbReference>
<dbReference type="Pfam" id="PF13550">
    <property type="entry name" value="Phage-tail_3"/>
    <property type="match status" value="1"/>
</dbReference>
<evidence type="ECO:0000313" key="3">
    <source>
        <dbReference type="Proteomes" id="UP000007520"/>
    </source>
</evidence>
<dbReference type="InterPro" id="IPR032876">
    <property type="entry name" value="J_dom"/>
</dbReference>
<name>H6WXP6_9CAUD</name>
<dbReference type="InterPro" id="IPR003961">
    <property type="entry name" value="FN3_dom"/>
</dbReference>
<reference evidence="2 3" key="1">
    <citation type="journal article" date="2012" name="J. Virol.">
        <title>Complete Genome Sequence of a Novel Marine Siphovirus, pVp-1, Infecting Vibrio parahaemolyticus.</title>
        <authorList>
            <person name="Kim J.H."/>
            <person name="Jun J.W."/>
            <person name="Choresca C.H."/>
            <person name="Shin S.P."/>
            <person name="Han J.E."/>
            <person name="Park S.C."/>
        </authorList>
    </citation>
    <scope>NUCLEOTIDE SEQUENCE [LARGE SCALE GENOMIC DNA]</scope>
</reference>
<dbReference type="CDD" id="cd00063">
    <property type="entry name" value="FN3"/>
    <property type="match status" value="1"/>
</dbReference>
<dbReference type="KEGG" id="vg:14013421"/>
<evidence type="ECO:0000259" key="1">
    <source>
        <dbReference type="Pfam" id="PF13550"/>
    </source>
</evidence>
<gene>
    <name evidence="2" type="ORF">pVp-1_0155</name>
</gene>
<dbReference type="GeneID" id="14013421"/>
<proteinExistence type="predicted"/>
<organism evidence="2 3">
    <name type="scientific">Vibrio phage pVp-1</name>
    <dbReference type="NCBI Taxonomy" id="1150989"/>
    <lineage>
        <taxon>Viruses</taxon>
        <taxon>Duplodnaviria</taxon>
        <taxon>Heunggongvirae</taxon>
        <taxon>Uroviricota</taxon>
        <taxon>Caudoviricetes</taxon>
        <taxon>Demerecviridae</taxon>
        <taxon>Ermolyevavirinae</taxon>
        <taxon>Vipunavirus</taxon>
        <taxon>Vipunavirus pVp1</taxon>
    </lineage>
</organism>
<keyword evidence="3" id="KW-1185">Reference proteome</keyword>
<dbReference type="EMBL" id="JQ340389">
    <property type="protein sequence ID" value="AFB84012.1"/>
    <property type="molecule type" value="Genomic_DNA"/>
</dbReference>
<sequence>MSNILDSAKKYIEETEEINLAHLISLELPGSSGVFIYLTDYFRDITYKGQVYKSGVIKRVGDVKQTKELTIYRVPVQVSGAIDEEIDRVLNSKSFLNRKLKIDRVFLDEDGEIIQIYADGSTITYFEGVIVSSALDESNTNKGKGRSVITWNCASKLYALDAINGRLTDDASHRGLINVNGIMQPSSSAKKPEYQLDKGFFHANKSVKLLAEYQTKEKRYRLKKRRAGGFRGLMGQKHYDMEEYWANVVKEVDMDINLTAKYLPVVYGVQKVAGIPIFFDTDINNPEEIWAVYAFCEGEIDGFLDIFFGDNPMICISENDQSKRACVGMKRNNGDTIGALAPASGRTVPSKHGEHYVYDDGNGPIDFWTFHGSVTQDAAKVLVDKASAGSFKLQNDGNYGAEYWDDSFKLTDTAYLVVKFELNENRTSIPEVSAEIQGKKIPVYHEDGTVTADRTSLNLAWQTLDYLRSTTYGAGLTLDEIDLASVRECAKYMDAVDTSYDPDWVPYWRYLGWEDYTAENRQILQGSAILSTSDTVFKNVQSLIAQYDASLNIVSGKYTLTMEADKPVVYDINEGDIIDGSIKVSDNSMENKYNSIQASIIDPANAWGSNTITFFNKDYKIEDNGKDRKANVTFPFITNYYTARTRAEYYLRKSRYNRTVSFSLPFTFLWLYPNANITLSVKRYGWDKKHFLIQDMTWKANGHIMVTAREYAPDVFINSTQTDNSDDQIPDVVVSVLPPRDLQYDPKLGEPEVGLNGTLSWLPSLTKRVSYYTIKYTGLVDLITVPVSGTAPLNSRVTLPLYNLAEGEYTFEVRAVSPDGDTSLPAKLVVNVNPSAILPKIENLRLINRTDTSAKVFIGKDVELMWDELLEGASVSGFRYRLRFLDGDTGEVLRDTTTTSTSFIYTYDMNKEDYKRTHGTLGICRNIIIYIRGEADNNITSIDWTIL</sequence>